<proteinExistence type="predicted"/>
<gene>
    <name evidence="2" type="ORF">GCM10016272_25700</name>
</gene>
<name>A0ABQ3GTH5_9GAMM</name>
<comment type="caution">
    <text evidence="2">The sequence shown here is derived from an EMBL/GenBank/DDBJ whole genome shotgun (WGS) entry which is preliminary data.</text>
</comment>
<dbReference type="RefSeq" id="WP_189586695.1">
    <property type="nucleotide sequence ID" value="NZ_BMZR01000008.1"/>
</dbReference>
<dbReference type="Proteomes" id="UP000610203">
    <property type="component" value="Unassembled WGS sequence"/>
</dbReference>
<evidence type="ECO:0000313" key="3">
    <source>
        <dbReference type="Proteomes" id="UP000610203"/>
    </source>
</evidence>
<dbReference type="EMBL" id="BMZR01000008">
    <property type="protein sequence ID" value="GHD37521.1"/>
    <property type="molecule type" value="Genomic_DNA"/>
</dbReference>
<evidence type="ECO:0000313" key="2">
    <source>
        <dbReference type="EMBL" id="GHD37521.1"/>
    </source>
</evidence>
<reference evidence="3" key="1">
    <citation type="journal article" date="2019" name="Int. J. Syst. Evol. Microbiol.">
        <title>The Global Catalogue of Microorganisms (GCM) 10K type strain sequencing project: providing services to taxonomists for standard genome sequencing and annotation.</title>
        <authorList>
            <consortium name="The Broad Institute Genomics Platform"/>
            <consortium name="The Broad Institute Genome Sequencing Center for Infectious Disease"/>
            <person name="Wu L."/>
            <person name="Ma J."/>
        </authorList>
    </citation>
    <scope>NUCLEOTIDE SEQUENCE [LARGE SCALE GENOMIC DNA]</scope>
    <source>
        <strain evidence="3">KCTC 42280</strain>
    </source>
</reference>
<dbReference type="InterPro" id="IPR032557">
    <property type="entry name" value="DUF4935"/>
</dbReference>
<keyword evidence="3" id="KW-1185">Reference proteome</keyword>
<evidence type="ECO:0000259" key="1">
    <source>
        <dbReference type="Pfam" id="PF16289"/>
    </source>
</evidence>
<feature type="domain" description="DUF4935" evidence="1">
    <location>
        <begin position="12"/>
        <end position="181"/>
    </location>
</feature>
<accession>A0ABQ3GTH5</accession>
<sequence length="378" mass="42745">MDSDEDKEYDAILVDTSIFDRNGLKLEKGWLGKLTQFKDSNIYYILPDVIKGEIASHLEKKVKSSRAALIKALDDAGDHLFFDGSELNDAKSTLTDSREIEDISANRLDRFITNSGALVLECGNYVTVSELLQQYFENKSPFAETGKKKNEFPDAIILLATDKWAKENDIQVLAVALDGDWKDYCDTSTNIDYIEDFADALSKFNKATAPFAFLHLLTSKIESDDDEAKVFIDKIRNEVELYFKDFVPDQEADSYHHWESDGCHGWLSNFELVDHNFKIVAHGENYLVLEMNSIISVEVEGEFSLSHYDSIDRDYVGMGAIVTTTEAQFESEILVTVCGNLNGDLSDVDIEEVEVVNPITSVDFGTLELSYRDRDEYD</sequence>
<organism evidence="2 3">
    <name type="scientific">Psychrobacter glaciei</name>
    <dbReference type="NCBI Taxonomy" id="619771"/>
    <lineage>
        <taxon>Bacteria</taxon>
        <taxon>Pseudomonadati</taxon>
        <taxon>Pseudomonadota</taxon>
        <taxon>Gammaproteobacteria</taxon>
        <taxon>Moraxellales</taxon>
        <taxon>Moraxellaceae</taxon>
        <taxon>Psychrobacter</taxon>
    </lineage>
</organism>
<protein>
    <recommendedName>
        <fullName evidence="1">DUF4935 domain-containing protein</fullName>
    </recommendedName>
</protein>
<dbReference type="Pfam" id="PF16289">
    <property type="entry name" value="PIN_12"/>
    <property type="match status" value="1"/>
</dbReference>